<dbReference type="GO" id="GO:0005576">
    <property type="term" value="C:extracellular region"/>
    <property type="evidence" value="ECO:0007669"/>
    <property type="project" value="UniProtKB-SubCell"/>
</dbReference>
<reference evidence="6" key="1">
    <citation type="submission" date="2009-12" db="EMBL/GenBank/DDBJ databases">
        <title>Cloning and sequence analysis of functional genes of Flammeovirga yaeyamensis strain MY04 (CGMCC 2777).</title>
        <authorList>
            <person name="Han W.J."/>
            <person name="Gu J.Y."/>
            <person name="Zhu B.L."/>
            <person name="Liu S.Y."/>
            <person name="Gao C.J."/>
            <person name="Shi Y.L."/>
        </authorList>
    </citation>
    <scope>NUCLEOTIDE SEQUENCE</scope>
    <source>
        <strain evidence="6">MY04</strain>
    </source>
</reference>
<sequence>MKKMKLFLKMGVIALFFLHCYTVSGRNIYVSKKGNDRNKGTKEKPYKTVAKATSNAVAGDIVYIQAGVYTKGLTVQNSGEENKYIEFRTYEGDEHQVVFEGKGISIISKNYIKINGFRIQNADNGVKVGGPAHHIIIENNYTYNTFSSGIIAWGVPWQKDPMEYNNIQHLYIHNNKVEKACNGGWNECITLANGIRSFEVTNNEVFNGGDPINGGEGIDIKEGCQDGIVAYNYTHHLTRRGIYIDAGGVLGFAPPLMKNIKVFGNISRFNTHQKHQCHGMAVMTEGDGDVQDIEIYNNVFSDNNMDGLMIYKHPVGSGKLKNITIHQNLIFNNKRHGILINDRTSENIKVAHNIINQNELKEIALVSGEAEVNDNLLTSVSEKNQ</sequence>
<dbReference type="Gene3D" id="2.160.20.10">
    <property type="entry name" value="Single-stranded right-handed beta-helix, Pectin lyase-like"/>
    <property type="match status" value="1"/>
</dbReference>
<name>B1A1B2_9BACT</name>
<dbReference type="InterPro" id="IPR011050">
    <property type="entry name" value="Pectin_lyase_fold/virulence"/>
</dbReference>
<dbReference type="GO" id="GO:0016837">
    <property type="term" value="F:carbon-oxygen lyase activity, acting on polysaccharides"/>
    <property type="evidence" value="ECO:0007669"/>
    <property type="project" value="TreeGrafter"/>
</dbReference>
<dbReference type="SMART" id="SM00710">
    <property type="entry name" value="PbH1"/>
    <property type="match status" value="8"/>
</dbReference>
<accession>B1A1B2</accession>
<dbReference type="PANTHER" id="PTHR40088:SF2">
    <property type="entry name" value="SECRETED SUGAR HYDROLASE"/>
    <property type="match status" value="1"/>
</dbReference>
<comment type="subcellular location">
    <subcellularLocation>
        <location evidence="1">Secreted</location>
    </subcellularLocation>
</comment>
<dbReference type="AlphaFoldDB" id="B1A1B2"/>
<dbReference type="Pfam" id="PF13229">
    <property type="entry name" value="Beta_helix"/>
    <property type="match status" value="2"/>
</dbReference>
<evidence type="ECO:0000313" key="6">
    <source>
        <dbReference type="EMBL" id="ACA05047.2"/>
    </source>
</evidence>
<keyword evidence="6" id="KW-0456">Lyase</keyword>
<dbReference type="EMBL" id="EU414923">
    <property type="protein sequence ID" value="ACA05047.2"/>
    <property type="molecule type" value="Genomic_DNA"/>
</dbReference>
<evidence type="ECO:0000259" key="4">
    <source>
        <dbReference type="Pfam" id="PF13229"/>
    </source>
</evidence>
<organism evidence="6">
    <name type="scientific">Flammeovirga yaeyamensis</name>
    <dbReference type="NCBI Taxonomy" id="367791"/>
    <lineage>
        <taxon>Bacteria</taxon>
        <taxon>Pseudomonadati</taxon>
        <taxon>Bacteroidota</taxon>
        <taxon>Cytophagia</taxon>
        <taxon>Cytophagales</taxon>
        <taxon>Flammeovirgaceae</taxon>
        <taxon>Flammeovirga</taxon>
    </lineage>
</organism>
<feature type="domain" description="Right handed beta helix" evidence="4">
    <location>
        <begin position="292"/>
        <end position="374"/>
    </location>
</feature>
<dbReference type="InterPro" id="IPR053868">
    <property type="entry name" value="Pel9A-like_beta_helix"/>
</dbReference>
<dbReference type="InterPro" id="IPR052052">
    <property type="entry name" value="Polysaccharide_Lyase_9"/>
</dbReference>
<evidence type="ECO:0000259" key="5">
    <source>
        <dbReference type="Pfam" id="PF22842"/>
    </source>
</evidence>
<dbReference type="CAZy" id="PL9">
    <property type="family name" value="Polysaccharide Lyase Family 9"/>
</dbReference>
<dbReference type="InterPro" id="IPR006626">
    <property type="entry name" value="PbH1"/>
</dbReference>
<protein>
    <submittedName>
        <fullName evidence="6">Putative pectate lyase PlyA</fullName>
    </submittedName>
</protein>
<keyword evidence="3" id="KW-0732">Signal</keyword>
<dbReference type="InterPro" id="IPR012334">
    <property type="entry name" value="Pectin_lyas_fold"/>
</dbReference>
<gene>
    <name evidence="6" type="primary">plyA</name>
</gene>
<evidence type="ECO:0000256" key="2">
    <source>
        <dbReference type="ARBA" id="ARBA00022525"/>
    </source>
</evidence>
<dbReference type="SUPFAM" id="SSF51126">
    <property type="entry name" value="Pectin lyase-like"/>
    <property type="match status" value="1"/>
</dbReference>
<proteinExistence type="predicted"/>
<dbReference type="InterPro" id="IPR039448">
    <property type="entry name" value="Beta_helix"/>
</dbReference>
<feature type="domain" description="Right handed beta helix" evidence="4">
    <location>
        <begin position="103"/>
        <end position="265"/>
    </location>
</feature>
<evidence type="ECO:0000256" key="3">
    <source>
        <dbReference type="ARBA" id="ARBA00022729"/>
    </source>
</evidence>
<evidence type="ECO:0000256" key="1">
    <source>
        <dbReference type="ARBA" id="ARBA00004613"/>
    </source>
</evidence>
<dbReference type="Pfam" id="PF22842">
    <property type="entry name" value="Pel9A-like_beta_helix"/>
    <property type="match status" value="1"/>
</dbReference>
<keyword evidence="2" id="KW-0964">Secreted</keyword>
<feature type="domain" description="Pel9A-like right handed beta-helix region" evidence="5">
    <location>
        <begin position="26"/>
        <end position="70"/>
    </location>
</feature>
<dbReference type="PANTHER" id="PTHR40088">
    <property type="entry name" value="PECTATE LYASE (EUROFUNG)"/>
    <property type="match status" value="1"/>
</dbReference>